<dbReference type="EMBL" id="BAABLD010000010">
    <property type="protein sequence ID" value="GAA5168098.1"/>
    <property type="molecule type" value="Genomic_DNA"/>
</dbReference>
<organism evidence="1 2">
    <name type="scientific">Viridibacterium curvum</name>
    <dbReference type="NCBI Taxonomy" id="1101404"/>
    <lineage>
        <taxon>Bacteria</taxon>
        <taxon>Pseudomonadati</taxon>
        <taxon>Pseudomonadota</taxon>
        <taxon>Betaproteobacteria</taxon>
        <taxon>Rhodocyclales</taxon>
        <taxon>Rhodocyclaceae</taxon>
        <taxon>Viridibacterium</taxon>
    </lineage>
</organism>
<dbReference type="Pfam" id="PF20159">
    <property type="entry name" value="YidB"/>
    <property type="match status" value="1"/>
</dbReference>
<evidence type="ECO:0000313" key="1">
    <source>
        <dbReference type="EMBL" id="GAA5168098.1"/>
    </source>
</evidence>
<dbReference type="InterPro" id="IPR027405">
    <property type="entry name" value="YidB-like"/>
</dbReference>
<dbReference type="Proteomes" id="UP001500547">
    <property type="component" value="Unassembled WGS sequence"/>
</dbReference>
<evidence type="ECO:0000313" key="2">
    <source>
        <dbReference type="Proteomes" id="UP001500547"/>
    </source>
</evidence>
<gene>
    <name evidence="1" type="ORF">GCM10025770_27590</name>
</gene>
<dbReference type="RefSeq" id="WP_345533674.1">
    <property type="nucleotide sequence ID" value="NZ_BAABLD010000010.1"/>
</dbReference>
<dbReference type="InterPro" id="IPR045372">
    <property type="entry name" value="YidB"/>
</dbReference>
<dbReference type="Gene3D" id="1.10.10.690">
    <property type="entry name" value="YidB-like"/>
    <property type="match status" value="1"/>
</dbReference>
<reference evidence="2" key="1">
    <citation type="journal article" date="2019" name="Int. J. Syst. Evol. Microbiol.">
        <title>The Global Catalogue of Microorganisms (GCM) 10K type strain sequencing project: providing services to taxonomists for standard genome sequencing and annotation.</title>
        <authorList>
            <consortium name="The Broad Institute Genomics Platform"/>
            <consortium name="The Broad Institute Genome Sequencing Center for Infectious Disease"/>
            <person name="Wu L."/>
            <person name="Ma J."/>
        </authorList>
    </citation>
    <scope>NUCLEOTIDE SEQUENCE [LARGE SCALE GENOMIC DNA]</scope>
    <source>
        <strain evidence="2">JCM 18715</strain>
    </source>
</reference>
<name>A0ABP9QVK6_9RHOO</name>
<comment type="caution">
    <text evidence="1">The sequence shown here is derived from an EMBL/GenBank/DDBJ whole genome shotgun (WGS) entry which is preliminary data.</text>
</comment>
<dbReference type="SUPFAM" id="SSF140804">
    <property type="entry name" value="YidB-like"/>
    <property type="match status" value="1"/>
</dbReference>
<sequence>MSLFGDLAGQVLGNALGSNTQGGNPLLQIATTLLQQHGGLEGLLRQFQSSGLGEQAASWVGTGPNKSIDAGQLSAALGNGTLDALAGKFGLSGSQVSGGLADLLPQLIDRATPGGTTQGADDMLQQGFSVLEGLLRKPA</sequence>
<keyword evidence="2" id="KW-1185">Reference proteome</keyword>
<protein>
    <submittedName>
        <fullName evidence="1">YidB family protein</fullName>
    </submittedName>
</protein>
<accession>A0ABP9QVK6</accession>
<proteinExistence type="predicted"/>